<dbReference type="InterPro" id="IPR029058">
    <property type="entry name" value="AB_hydrolase_fold"/>
</dbReference>
<keyword evidence="5" id="KW-0508">mRNA splicing</keyword>
<dbReference type="FunFam" id="3.30.70.330:FF:000382">
    <property type="entry name" value="G-patch domain-containing protein"/>
    <property type="match status" value="1"/>
</dbReference>
<dbReference type="Gene3D" id="3.40.50.1820">
    <property type="entry name" value="alpha/beta hydrolase"/>
    <property type="match status" value="1"/>
</dbReference>
<dbReference type="PANTHER" id="PTHR47330">
    <property type="entry name" value="POLY(U)-BINDING-SPLICING FACTOR PUF60-B-RELATED"/>
    <property type="match status" value="1"/>
</dbReference>
<dbReference type="InterPro" id="IPR035979">
    <property type="entry name" value="RBD_domain_sf"/>
</dbReference>
<dbReference type="SUPFAM" id="SSF53474">
    <property type="entry name" value="alpha/beta-Hydrolases"/>
    <property type="match status" value="1"/>
</dbReference>
<feature type="region of interest" description="Disordered" evidence="8">
    <location>
        <begin position="566"/>
        <end position="606"/>
    </location>
</feature>
<dbReference type="InterPro" id="IPR000504">
    <property type="entry name" value="RRM_dom"/>
</dbReference>
<feature type="compositionally biased region" description="Low complexity" evidence="8">
    <location>
        <begin position="345"/>
        <end position="354"/>
    </location>
</feature>
<sequence>MNVTSKNDKNINTTASTAPKTEQSGKVFVGPGAKKEAGIVGLGLNKLRSFQLVDLERAKKYAIDQSVRYVMEKQKQAHQQQQQKVALYSQALALMSRIYIGSVNFDVSEEQIRSVFGIYGPIKNVNMSIDPATGNHKGFCFIEYEVPEAAFIAIDAMNGKFLGGRTIKVMPVGRQDSTPQAQPIIDMVMTEARQYNRVFVASVHPDITEADLRSVFMAFGEITKCQLARQPYGKRHRGFGYIDFKTNASVKEAVEGMNRFDLGGQLLQVGRCVTPPDALNYLSSGSSTSALPAAAAIAAAEATAKIHAQEATGRSSSPRISNSPPSLRALPSPSASPPTAQKSLTSGAGSQSTGGRRRGFGGFAASVQPPAVVLALPPISVTQPKSELDSTSVVQTPGLVIPQIGKTEQMISQPKKEIEISQIKKEVEPQLKMEVEEPKKEVEPVQPQKDVTVDSFYSVLNDKTFEPPKLAIPPNLQQATPVETESEQKKAKKSKLDFLDRISEKAKSKSVPFDPSAPASFKPSVPIVAAKDSDDEEASTEQLMIGGPEAWTALAIREDTSIAQMKAETAPKPKQKQKGGKKDKNSLAIKRRGKGRKAKRTSGPKLNSATKIAAANMAGALSDQLKTQKEEKGEEASLASQEHVQIRGNDARHLLIQKLMRTNRSSVILLKNMVEPKDVDEFLEEEIREECQKYGAVTDVVIVQEEDTQTVKIFVRFCEPTQAEEARKAIDGRYFDGKTVIAQSYDQYNIIIFDSSVFVFTFELTRHFKEFLDKKYGNEITGKLDRMDMGGYLYGSFGGKENDKDEITKEPVIFVHGVTLRAGVFVSHRNFFLMKGYSTSELYATTYSDGGYTPFFMNELECESVKQIRKFIIAVHNYTEKTVDIIAYSMGVAISRKSILGGHCVDTGEFLGESLTSIIDTFVSVGGVAYGMEWCPKNLPACNENNGMVCTSEFIRDINKAMIRYEGQNSFAIYSRDDYIVGQVCCGHPCSELKNANLTISMRYHDHVTIFARTMPLQYSLITAHSGADF</sequence>
<feature type="region of interest" description="Disordered" evidence="8">
    <location>
        <begin position="1"/>
        <end position="26"/>
    </location>
</feature>
<evidence type="ECO:0000256" key="5">
    <source>
        <dbReference type="ARBA" id="ARBA00023187"/>
    </source>
</evidence>
<dbReference type="InterPro" id="IPR051974">
    <property type="entry name" value="PUF60_regulator"/>
</dbReference>
<accession>A0A8S9ZIR4</accession>
<comment type="caution">
    <text evidence="10">The sequence shown here is derived from an EMBL/GenBank/DDBJ whole genome shotgun (WGS) entry which is preliminary data.</text>
</comment>
<name>A0A8S9ZIR4_9BILA</name>
<dbReference type="GO" id="GO:0000381">
    <property type="term" value="P:regulation of alternative mRNA splicing, via spliceosome"/>
    <property type="evidence" value="ECO:0007669"/>
    <property type="project" value="InterPro"/>
</dbReference>
<dbReference type="GO" id="GO:0016787">
    <property type="term" value="F:hydrolase activity"/>
    <property type="evidence" value="ECO:0007669"/>
    <property type="project" value="InterPro"/>
</dbReference>
<evidence type="ECO:0000313" key="10">
    <source>
        <dbReference type="EMBL" id="KAF7633167.1"/>
    </source>
</evidence>
<dbReference type="GO" id="GO:0006376">
    <property type="term" value="P:mRNA splice site recognition"/>
    <property type="evidence" value="ECO:0007669"/>
    <property type="project" value="TreeGrafter"/>
</dbReference>
<evidence type="ECO:0000256" key="8">
    <source>
        <dbReference type="SAM" id="MobiDB-lite"/>
    </source>
</evidence>
<dbReference type="GO" id="GO:0071011">
    <property type="term" value="C:precatalytic spliceosome"/>
    <property type="evidence" value="ECO:0007669"/>
    <property type="project" value="TreeGrafter"/>
</dbReference>
<dbReference type="GO" id="GO:0003723">
    <property type="term" value="F:RNA binding"/>
    <property type="evidence" value="ECO:0007669"/>
    <property type="project" value="UniProtKB-UniRule"/>
</dbReference>
<feature type="domain" description="RRM" evidence="9">
    <location>
        <begin position="666"/>
        <end position="747"/>
    </location>
</feature>
<evidence type="ECO:0000256" key="2">
    <source>
        <dbReference type="ARBA" id="ARBA00005987"/>
    </source>
</evidence>
<dbReference type="GO" id="GO:0000380">
    <property type="term" value="P:alternative mRNA splicing, via spliceosome"/>
    <property type="evidence" value="ECO:0007669"/>
    <property type="project" value="TreeGrafter"/>
</dbReference>
<feature type="domain" description="RRM" evidence="9">
    <location>
        <begin position="196"/>
        <end position="274"/>
    </location>
</feature>
<feature type="compositionally biased region" description="Basic residues" evidence="8">
    <location>
        <begin position="589"/>
        <end position="602"/>
    </location>
</feature>
<dbReference type="InterPro" id="IPR003954">
    <property type="entry name" value="RRM_euk-type"/>
</dbReference>
<dbReference type="SMART" id="SM00360">
    <property type="entry name" value="RRM"/>
    <property type="match status" value="3"/>
</dbReference>
<feature type="compositionally biased region" description="Basic and acidic residues" evidence="8">
    <location>
        <begin position="486"/>
        <end position="507"/>
    </location>
</feature>
<dbReference type="GO" id="GO:0016042">
    <property type="term" value="P:lipid catabolic process"/>
    <property type="evidence" value="ECO:0007669"/>
    <property type="project" value="InterPro"/>
</dbReference>
<gene>
    <name evidence="10" type="ORF">Mgra_00007446</name>
</gene>
<feature type="domain" description="RRM" evidence="9">
    <location>
        <begin position="96"/>
        <end position="174"/>
    </location>
</feature>
<dbReference type="NCBIfam" id="TIGR01645">
    <property type="entry name" value="half-pint"/>
    <property type="match status" value="1"/>
</dbReference>
<evidence type="ECO:0000256" key="7">
    <source>
        <dbReference type="PROSITE-ProRule" id="PRU00176"/>
    </source>
</evidence>
<evidence type="ECO:0000259" key="9">
    <source>
        <dbReference type="PROSITE" id="PS50102"/>
    </source>
</evidence>
<evidence type="ECO:0000256" key="4">
    <source>
        <dbReference type="ARBA" id="ARBA00022884"/>
    </source>
</evidence>
<evidence type="ECO:0000313" key="11">
    <source>
        <dbReference type="Proteomes" id="UP000605970"/>
    </source>
</evidence>
<evidence type="ECO:0000256" key="6">
    <source>
        <dbReference type="ARBA" id="ARBA00023242"/>
    </source>
</evidence>
<proteinExistence type="inferred from homology"/>
<dbReference type="GO" id="GO:0071013">
    <property type="term" value="C:catalytic step 2 spliceosome"/>
    <property type="evidence" value="ECO:0007669"/>
    <property type="project" value="TreeGrafter"/>
</dbReference>
<dbReference type="AlphaFoldDB" id="A0A8S9ZIR4"/>
<dbReference type="InterPro" id="IPR006532">
    <property type="entry name" value="PUF60-like"/>
</dbReference>
<dbReference type="Pfam" id="PF01674">
    <property type="entry name" value="Lipase_2"/>
    <property type="match status" value="1"/>
</dbReference>
<keyword evidence="4 7" id="KW-0694">RNA-binding</keyword>
<dbReference type="SUPFAM" id="SSF54928">
    <property type="entry name" value="RNA-binding domain, RBD"/>
    <property type="match status" value="3"/>
</dbReference>
<dbReference type="Proteomes" id="UP000605970">
    <property type="component" value="Unassembled WGS sequence"/>
</dbReference>
<feature type="region of interest" description="Disordered" evidence="8">
    <location>
        <begin position="308"/>
        <end position="362"/>
    </location>
</feature>
<dbReference type="SMART" id="SM00361">
    <property type="entry name" value="RRM_1"/>
    <property type="match status" value="2"/>
</dbReference>
<feature type="compositionally biased region" description="Polar residues" evidence="8">
    <location>
        <begin position="1"/>
        <end position="24"/>
    </location>
</feature>
<protein>
    <recommendedName>
        <fullName evidence="9">RRM domain-containing protein</fullName>
    </recommendedName>
</protein>
<dbReference type="InterPro" id="IPR002918">
    <property type="entry name" value="Lipase_EstA/Esterase_EstB"/>
</dbReference>
<dbReference type="OrthoDB" id="20943at2759"/>
<organism evidence="10 11">
    <name type="scientific">Meloidogyne graminicola</name>
    <dbReference type="NCBI Taxonomy" id="189291"/>
    <lineage>
        <taxon>Eukaryota</taxon>
        <taxon>Metazoa</taxon>
        <taxon>Ecdysozoa</taxon>
        <taxon>Nematoda</taxon>
        <taxon>Chromadorea</taxon>
        <taxon>Rhabditida</taxon>
        <taxon>Tylenchina</taxon>
        <taxon>Tylenchomorpha</taxon>
        <taxon>Tylenchoidea</taxon>
        <taxon>Meloidogynidae</taxon>
        <taxon>Meloidogyninae</taxon>
        <taxon>Meloidogyne</taxon>
    </lineage>
</organism>
<evidence type="ECO:0000256" key="1">
    <source>
        <dbReference type="ARBA" id="ARBA00004123"/>
    </source>
</evidence>
<keyword evidence="11" id="KW-1185">Reference proteome</keyword>
<reference evidence="10" key="1">
    <citation type="journal article" date="2020" name="Ecol. Evol.">
        <title>Genome structure and content of the rice root-knot nematode (Meloidogyne graminicola).</title>
        <authorList>
            <person name="Phan N.T."/>
            <person name="Danchin E.G.J."/>
            <person name="Klopp C."/>
            <person name="Perfus-Barbeoch L."/>
            <person name="Kozlowski D.K."/>
            <person name="Koutsovoulos G.D."/>
            <person name="Lopez-Roques C."/>
            <person name="Bouchez O."/>
            <person name="Zahm M."/>
            <person name="Besnard G."/>
            <person name="Bellafiore S."/>
        </authorList>
    </citation>
    <scope>NUCLEOTIDE SEQUENCE</scope>
    <source>
        <strain evidence="10">VN-18</strain>
    </source>
</reference>
<comment type="subcellular location">
    <subcellularLocation>
        <location evidence="1">Nucleus</location>
    </subcellularLocation>
</comment>
<dbReference type="InterPro" id="IPR012677">
    <property type="entry name" value="Nucleotide-bd_a/b_plait_sf"/>
</dbReference>
<feature type="compositionally biased region" description="Low complexity" evidence="8">
    <location>
        <begin position="308"/>
        <end position="333"/>
    </location>
</feature>
<dbReference type="PANTHER" id="PTHR47330:SF1">
    <property type="entry name" value="POLY(U)-BINDING-SPLICING FACTOR PUF60"/>
    <property type="match status" value="1"/>
</dbReference>
<feature type="region of interest" description="Disordered" evidence="8">
    <location>
        <begin position="468"/>
        <end position="546"/>
    </location>
</feature>
<keyword evidence="6" id="KW-0539">Nucleus</keyword>
<dbReference type="EMBL" id="JABEBT010000083">
    <property type="protein sequence ID" value="KAF7633167.1"/>
    <property type="molecule type" value="Genomic_DNA"/>
</dbReference>
<dbReference type="Gene3D" id="3.30.70.330">
    <property type="match status" value="3"/>
</dbReference>
<evidence type="ECO:0000256" key="3">
    <source>
        <dbReference type="ARBA" id="ARBA00022664"/>
    </source>
</evidence>
<comment type="similarity">
    <text evidence="2">Belongs to the RRM half pint family.</text>
</comment>
<dbReference type="PROSITE" id="PS50102">
    <property type="entry name" value="RRM"/>
    <property type="match status" value="3"/>
</dbReference>
<dbReference type="Pfam" id="PF00076">
    <property type="entry name" value="RRM_1"/>
    <property type="match status" value="3"/>
</dbReference>
<keyword evidence="3" id="KW-0507">mRNA processing</keyword>